<proteinExistence type="predicted"/>
<evidence type="ECO:0000313" key="2">
    <source>
        <dbReference type="EMBL" id="NIR76636.1"/>
    </source>
</evidence>
<comment type="caution">
    <text evidence="2">The sequence shown here is derived from an EMBL/GenBank/DDBJ whole genome shotgun (WGS) entry which is preliminary data.</text>
</comment>
<accession>A0AAE5CAL5</accession>
<evidence type="ECO:0000256" key="1">
    <source>
        <dbReference type="SAM" id="Phobius"/>
    </source>
</evidence>
<keyword evidence="1" id="KW-1133">Transmembrane helix</keyword>
<name>A0AAE5CAL5_9BACT</name>
<sequence length="334" mass="38304">MYSTCIYCNRRLGTNHEIESFPVGRRLAFDAEKGRLWAICEVCRRWNLTPLEERWEAIEECERRFSDTTRRFSTDNIGLARLGDGLELIRIGRPRRPEFAAWRYGREFLRRRIRSMIVTGTQVVVSVAGALLGADIWWFFIFGGKKQVVARPRLDDGSHLYVIKSDLKHVRLMPHSGGGWALRVLYRPTERRGLFGARGKGRREEVELTGPTAVRAAGLILPRVNSWGGTDSQVRSAVGLIEEVRDPERLFGHVAERHADMRGRGTVTRMDSEVRLALEMAAHEESERRALEGELAILEVAWREAEEIAAIADRLLIPQEIDRWIHKERKEPDG</sequence>
<evidence type="ECO:0000313" key="3">
    <source>
        <dbReference type="Proteomes" id="UP000702544"/>
    </source>
</evidence>
<keyword evidence="1" id="KW-0472">Membrane</keyword>
<organism evidence="2 3">
    <name type="scientific">Candidatus Kutchimonas denitrificans</name>
    <dbReference type="NCBI Taxonomy" id="3056748"/>
    <lineage>
        <taxon>Bacteria</taxon>
        <taxon>Pseudomonadati</taxon>
        <taxon>Gemmatimonadota</taxon>
        <taxon>Gemmatimonadia</taxon>
        <taxon>Candidatus Palauibacterales</taxon>
        <taxon>Candidatus Palauibacteraceae</taxon>
        <taxon>Candidatus Kutchimonas</taxon>
    </lineage>
</organism>
<keyword evidence="1" id="KW-0812">Transmembrane</keyword>
<gene>
    <name evidence="2" type="ORF">GWO12_16265</name>
</gene>
<dbReference type="Proteomes" id="UP000702544">
    <property type="component" value="Unassembled WGS sequence"/>
</dbReference>
<dbReference type="AlphaFoldDB" id="A0AAE5CAL5"/>
<protein>
    <submittedName>
        <fullName evidence="2">Uncharacterized protein</fullName>
    </submittedName>
</protein>
<reference evidence="2 3" key="1">
    <citation type="submission" date="2020-01" db="EMBL/GenBank/DDBJ databases">
        <title>Genomes assembled from Gulf of Kutch pelagic sediment metagenomes.</title>
        <authorList>
            <person name="Chandrashekar M."/>
            <person name="Mahajan M.S."/>
            <person name="Dave K.J."/>
            <person name="Vatsa P."/>
            <person name="Nathani N.M."/>
        </authorList>
    </citation>
    <scope>NUCLEOTIDE SEQUENCE [LARGE SCALE GENOMIC DNA]</scope>
    <source>
        <strain evidence="2">KS3-K002</strain>
    </source>
</reference>
<dbReference type="EMBL" id="JAACAK010000137">
    <property type="protein sequence ID" value="NIR76636.1"/>
    <property type="molecule type" value="Genomic_DNA"/>
</dbReference>
<feature type="transmembrane region" description="Helical" evidence="1">
    <location>
        <begin position="116"/>
        <end position="140"/>
    </location>
</feature>